<feature type="compositionally biased region" description="Low complexity" evidence="1">
    <location>
        <begin position="539"/>
        <end position="549"/>
    </location>
</feature>
<gene>
    <name evidence="2" type="ORF">Esi_0158_0032</name>
</gene>
<dbReference type="AlphaFoldDB" id="D8LG83"/>
<dbReference type="EMBL" id="FN648129">
    <property type="protein sequence ID" value="CBN78982.1"/>
    <property type="molecule type" value="Genomic_DNA"/>
</dbReference>
<proteinExistence type="predicted"/>
<evidence type="ECO:0000313" key="2">
    <source>
        <dbReference type="EMBL" id="CBN78982.1"/>
    </source>
</evidence>
<dbReference type="EMBL" id="FN649737">
    <property type="protein sequence ID" value="CBN78982.1"/>
    <property type="molecule type" value="Genomic_DNA"/>
</dbReference>
<keyword evidence="3" id="KW-1185">Reference proteome</keyword>
<evidence type="ECO:0000313" key="3">
    <source>
        <dbReference type="Proteomes" id="UP000002630"/>
    </source>
</evidence>
<accession>D8LG83</accession>
<dbReference type="InParanoid" id="D8LG83"/>
<protein>
    <submittedName>
        <fullName evidence="2">Uncharacterized protein</fullName>
    </submittedName>
</protein>
<sequence>MHDGGDRLAPRWVVLLDTDEFLWAREAGEIGLPEALESRSTTCCLQVSTVQHGTSGFPKSPRGLLLENFLTHADPTSPELNGPPKVILRFRDDASGTASESSGEDVNPPVSVSSFLGDGDGGGVTEMREGCRCEEAGVGDFAVRRYPMTREDVAARGRRYSTVLQWQQQQQRRAMTREAVEFDESLETAALNDHKSDAMVEWSCVVRRLLDRAANGKHLVTGRPQASLSPHHPISHGARAMDPYGEEELRRTEACMSAVRASPAAADTAWGSPDSSPEWLQHLCFTRYVFVHSFEDAGEAAVMRSLASHPWVRVHGGQGAVGGEGSSLTTVFSSPREREGMAETVLSELCGCSKEGSSAAGCWRYCPDLQQRLLAPEEINGARRQLVQDWLLRVNLKPKKPAVVLVERDTDMLVASKQGLFPFVSTSLLTVRHPICTTALETGDADGKCGTAAGLREWREVWRQVLIEQVPRTVNGTIWVVRFEDLLSQEENAASALWAAVGLPPISPYLPPATTKPAVIPISKKRRDQQHLRRRRLQHQTLPQQEQQQRPLGSGRRRRLIMGDATSRASSTVRNTAIPTTCRLRIGACEKDPACKLELLRSASLLDFFGYGGVGELLNSQRFLWGKEELEWLGKRLAAEPSELLDVLNGRERGGRLDFDSDDEPSVILLQPPQA</sequence>
<name>D8LG83_ECTSI</name>
<dbReference type="Proteomes" id="UP000002630">
    <property type="component" value="Linkage Group LG12"/>
</dbReference>
<feature type="region of interest" description="Disordered" evidence="1">
    <location>
        <begin position="517"/>
        <end position="558"/>
    </location>
</feature>
<organism evidence="2 3">
    <name type="scientific">Ectocarpus siliculosus</name>
    <name type="common">Brown alga</name>
    <name type="synonym">Conferva siliculosa</name>
    <dbReference type="NCBI Taxonomy" id="2880"/>
    <lineage>
        <taxon>Eukaryota</taxon>
        <taxon>Sar</taxon>
        <taxon>Stramenopiles</taxon>
        <taxon>Ochrophyta</taxon>
        <taxon>PX clade</taxon>
        <taxon>Phaeophyceae</taxon>
        <taxon>Ectocarpales</taxon>
        <taxon>Ectocarpaceae</taxon>
        <taxon>Ectocarpus</taxon>
    </lineage>
</organism>
<evidence type="ECO:0000256" key="1">
    <source>
        <dbReference type="SAM" id="MobiDB-lite"/>
    </source>
</evidence>
<feature type="compositionally biased region" description="Basic residues" evidence="1">
    <location>
        <begin position="523"/>
        <end position="538"/>
    </location>
</feature>
<dbReference type="OrthoDB" id="10363227at2759"/>
<reference evidence="2 3" key="1">
    <citation type="journal article" date="2010" name="Nature">
        <title>The Ectocarpus genome and the independent evolution of multicellularity in brown algae.</title>
        <authorList>
            <person name="Cock J.M."/>
            <person name="Sterck L."/>
            <person name="Rouze P."/>
            <person name="Scornet D."/>
            <person name="Allen A.E."/>
            <person name="Amoutzias G."/>
            <person name="Anthouard V."/>
            <person name="Artiguenave F."/>
            <person name="Aury J.M."/>
            <person name="Badger J.H."/>
            <person name="Beszteri B."/>
            <person name="Billiau K."/>
            <person name="Bonnet E."/>
            <person name="Bothwell J.H."/>
            <person name="Bowler C."/>
            <person name="Boyen C."/>
            <person name="Brownlee C."/>
            <person name="Carrano C.J."/>
            <person name="Charrier B."/>
            <person name="Cho G.Y."/>
            <person name="Coelho S.M."/>
            <person name="Collen J."/>
            <person name="Corre E."/>
            <person name="Da Silva C."/>
            <person name="Delage L."/>
            <person name="Delaroque N."/>
            <person name="Dittami S.M."/>
            <person name="Doulbeau S."/>
            <person name="Elias M."/>
            <person name="Farnham G."/>
            <person name="Gachon C.M."/>
            <person name="Gschloessl B."/>
            <person name="Heesch S."/>
            <person name="Jabbari K."/>
            <person name="Jubin C."/>
            <person name="Kawai H."/>
            <person name="Kimura K."/>
            <person name="Kloareg B."/>
            <person name="Kupper F.C."/>
            <person name="Lang D."/>
            <person name="Le Bail A."/>
            <person name="Leblanc C."/>
            <person name="Lerouge P."/>
            <person name="Lohr M."/>
            <person name="Lopez P.J."/>
            <person name="Martens C."/>
            <person name="Maumus F."/>
            <person name="Michel G."/>
            <person name="Miranda-Saavedra D."/>
            <person name="Morales J."/>
            <person name="Moreau H."/>
            <person name="Motomura T."/>
            <person name="Nagasato C."/>
            <person name="Napoli C.A."/>
            <person name="Nelson D.R."/>
            <person name="Nyvall-Collen P."/>
            <person name="Peters A.F."/>
            <person name="Pommier C."/>
            <person name="Potin P."/>
            <person name="Poulain J."/>
            <person name="Quesneville H."/>
            <person name="Read B."/>
            <person name="Rensing S.A."/>
            <person name="Ritter A."/>
            <person name="Rousvoal S."/>
            <person name="Samanta M."/>
            <person name="Samson G."/>
            <person name="Schroeder D.C."/>
            <person name="Segurens B."/>
            <person name="Strittmatter M."/>
            <person name="Tonon T."/>
            <person name="Tregear J.W."/>
            <person name="Valentin K."/>
            <person name="von Dassow P."/>
            <person name="Yamagishi T."/>
            <person name="Van de Peer Y."/>
            <person name="Wincker P."/>
        </authorList>
    </citation>
    <scope>NUCLEOTIDE SEQUENCE [LARGE SCALE GENOMIC DNA]</scope>
    <source>
        <strain evidence="3">Ec32 / CCAP1310/4</strain>
    </source>
</reference>